<reference evidence="1 2" key="1">
    <citation type="submission" date="2023-09" db="EMBL/GenBank/DDBJ databases">
        <authorList>
            <person name="Zhai L."/>
        </authorList>
    </citation>
    <scope>NUCLEOTIDE SEQUENCE [LARGE SCALE GENOMIC DNA]</scope>
    <source>
        <strain evidence="1 2">5 N-1</strain>
    </source>
</reference>
<gene>
    <name evidence="1" type="ORF">RGC78_01060</name>
</gene>
<organism evidence="1 2">
    <name type="scientific">Clostridium aquiflavi</name>
    <dbReference type="NCBI Taxonomy" id="3073603"/>
    <lineage>
        <taxon>Bacteria</taxon>
        <taxon>Bacillati</taxon>
        <taxon>Bacillota</taxon>
        <taxon>Clostridia</taxon>
        <taxon>Eubacteriales</taxon>
        <taxon>Clostridiaceae</taxon>
        <taxon>Clostridium</taxon>
    </lineage>
</organism>
<comment type="caution">
    <text evidence="1">The sequence shown here is derived from an EMBL/GenBank/DDBJ whole genome shotgun (WGS) entry which is preliminary data.</text>
</comment>
<name>A0ABU1ECF4_9CLOT</name>
<evidence type="ECO:0000313" key="2">
    <source>
        <dbReference type="Proteomes" id="UP001256646"/>
    </source>
</evidence>
<dbReference type="Proteomes" id="UP001256646">
    <property type="component" value="Unassembled WGS sequence"/>
</dbReference>
<protein>
    <submittedName>
        <fullName evidence="1">Uncharacterized protein</fullName>
    </submittedName>
</protein>
<evidence type="ECO:0000313" key="1">
    <source>
        <dbReference type="EMBL" id="MDR5586054.1"/>
    </source>
</evidence>
<dbReference type="EMBL" id="JAVJAN010000002">
    <property type="protein sequence ID" value="MDR5586054.1"/>
    <property type="molecule type" value="Genomic_DNA"/>
</dbReference>
<keyword evidence="2" id="KW-1185">Reference proteome</keyword>
<proteinExistence type="predicted"/>
<sequence>MRGLDKIELVGADNMYIDTHTKETIQQSVCQVFNITVKELEQLFERAGKASCTENYMDGDKFNKVINQFIDLKMSNKSIDKILFFHLGRRLNSASNCVEGKNLFELLSTENEMSTFLKNHEVAFQPNNEHLDLYYKGKLISLDNNEKEHVPYLRWRLGYNSNRIDYCFNGFMLRDLLYRNHYARELYDVPEFIGVLATFLGNRNIGTDYFQNSKYYCFEYLVPIDKVYFDDAEGLPKEGKQRYLLNQVLHRLYDYAVTDIRYVFDHDNPILRLADDDVMQKEYFINKEEITWEMLR</sequence>
<accession>A0ABU1ECF4</accession>